<evidence type="ECO:0000313" key="2">
    <source>
        <dbReference type="EMBL" id="VTR22381.1"/>
    </source>
</evidence>
<dbReference type="AlphaFoldDB" id="A0A4U9U1B5"/>
<gene>
    <name evidence="2" type="ORF">NCTC12965_01495</name>
</gene>
<dbReference type="EMBL" id="CABEEZ010000028">
    <property type="protein sequence ID" value="VTR22381.1"/>
    <property type="molecule type" value="Genomic_DNA"/>
</dbReference>
<dbReference type="Pfam" id="PF16967">
    <property type="entry name" value="TcfC"/>
    <property type="match status" value="1"/>
</dbReference>
<proteinExistence type="predicted"/>
<accession>A0A4U9U1B5</accession>
<name>A0A4U9U1B5_SERFO</name>
<protein>
    <submittedName>
        <fullName evidence="2">Fimbrial outer membrane usher protein TcfC</fullName>
    </submittedName>
</protein>
<evidence type="ECO:0000259" key="1">
    <source>
        <dbReference type="Pfam" id="PF16967"/>
    </source>
</evidence>
<sequence length="296" mass="33196">MTDNYLDLTRGAASGVTVFLPQSGTVEIYANGKMIDLQQLPPGLQTLNTDSWPMGGYDVQLVTILTNGARETKIQPFFKRSGMFRSGDLEYTLQVGSYDREQSNVISSRNYECVECMGNQRRDKSARSTLASFAAGYTTSSVVSFGGGALLDYSNSYLNGNLDIPVDSWVAEQLHTDFIIGNDGSYGYQLGMNKNLNHLGLNLSYRSHRYRGDEPDYRRQGAVPAYDFNFFQLGATTFIPWNIGLSATYSMNTQYQQYKMRDKNNYNSWDISLNREYASFTYDELACRAGLPSGLK</sequence>
<reference evidence="2" key="1">
    <citation type="submission" date="2019-05" db="EMBL/GenBank/DDBJ databases">
        <authorList>
            <consortium name="Pathogen Informatics"/>
        </authorList>
    </citation>
    <scope>NUCLEOTIDE SEQUENCE [LARGE SCALE GENOMIC DNA]</scope>
    <source>
        <strain evidence="2">NCTC12965</strain>
    </source>
</reference>
<dbReference type="InterPro" id="IPR032636">
    <property type="entry name" value="Pilus_assem_E-set-like_dom"/>
</dbReference>
<feature type="domain" description="Pilus assembly protein E-set like" evidence="1">
    <location>
        <begin position="14"/>
        <end position="79"/>
    </location>
</feature>
<organism evidence="2">
    <name type="scientific">Serratia fonticola</name>
    <dbReference type="NCBI Taxonomy" id="47917"/>
    <lineage>
        <taxon>Bacteria</taxon>
        <taxon>Pseudomonadati</taxon>
        <taxon>Pseudomonadota</taxon>
        <taxon>Gammaproteobacteria</taxon>
        <taxon>Enterobacterales</taxon>
        <taxon>Yersiniaceae</taxon>
        <taxon>Serratia</taxon>
    </lineage>
</organism>